<evidence type="ECO:0000313" key="1">
    <source>
        <dbReference type="EMBL" id="WAL62776.1"/>
    </source>
</evidence>
<gene>
    <name evidence="1" type="ORF">OXH18_12515</name>
</gene>
<dbReference type="InterPro" id="IPR036412">
    <property type="entry name" value="HAD-like_sf"/>
</dbReference>
<dbReference type="InterPro" id="IPR041492">
    <property type="entry name" value="HAD_2"/>
</dbReference>
<dbReference type="PANTHER" id="PTHR43434">
    <property type="entry name" value="PHOSPHOGLYCOLATE PHOSPHATASE"/>
    <property type="match status" value="1"/>
</dbReference>
<dbReference type="InterPro" id="IPR023214">
    <property type="entry name" value="HAD_sf"/>
</dbReference>
<reference evidence="1" key="1">
    <citation type="submission" date="2022-12" db="EMBL/GenBank/DDBJ databases">
        <title>Polyphasic identification of a Novel Hot-Spring Cyanobacterium Ocullathermofonsia sinensis gen nov. sp. nov. and Genomic Insights on its Adaptations to the Thermal Habitat.</title>
        <authorList>
            <person name="Daroch M."/>
            <person name="Tang J."/>
            <person name="Jiang Y."/>
        </authorList>
    </citation>
    <scope>NUCLEOTIDE SEQUENCE</scope>
    <source>
        <strain evidence="1">PKUAC-SCTA174</strain>
    </source>
</reference>
<dbReference type="EMBL" id="CP113797">
    <property type="protein sequence ID" value="WAL62776.1"/>
    <property type="molecule type" value="Genomic_DNA"/>
</dbReference>
<dbReference type="Gene3D" id="1.10.150.240">
    <property type="entry name" value="Putative phosphatase, domain 2"/>
    <property type="match status" value="1"/>
</dbReference>
<evidence type="ECO:0000313" key="2">
    <source>
        <dbReference type="Proteomes" id="UP001163152"/>
    </source>
</evidence>
<accession>A0A9E9C6Y9</accession>
<dbReference type="Gene3D" id="3.40.50.1000">
    <property type="entry name" value="HAD superfamily/HAD-like"/>
    <property type="match status" value="1"/>
</dbReference>
<keyword evidence="2" id="KW-1185">Reference proteome</keyword>
<dbReference type="Proteomes" id="UP001163152">
    <property type="component" value="Chromosome"/>
</dbReference>
<dbReference type="InterPro" id="IPR023198">
    <property type="entry name" value="PGP-like_dom2"/>
</dbReference>
<dbReference type="SFLD" id="SFLDG01129">
    <property type="entry name" value="C1.5:_HAD__Beta-PGM__Phosphata"/>
    <property type="match status" value="1"/>
</dbReference>
<dbReference type="GO" id="GO:0005829">
    <property type="term" value="C:cytosol"/>
    <property type="evidence" value="ECO:0007669"/>
    <property type="project" value="TreeGrafter"/>
</dbReference>
<sequence>MGKTIFCDFDGPIVDVSDRYYSTYQQGLAHVQAVYASQEQSLPLHVLTKHQFWQMKQERTPDPEIAMRSGLQGQQIDLFLQQVKQMVNHPELLQQDQLQPGVKQALTQLYVEGVQLVLVTLRCQQQVRQLLRQYGIAHLFSQIHGATDEQAAYLNQAEHKTQLLAAAMTATSIEPHPEPYTPDRAGSTHAWMIGDTEADILAGQAVGISTIALTCGIRSQAYLQRFAPCQIHTDLATAVTSLLKTDRHNCLPKHVAA</sequence>
<dbReference type="GO" id="GO:0008967">
    <property type="term" value="F:phosphoglycolate phosphatase activity"/>
    <property type="evidence" value="ECO:0007669"/>
    <property type="project" value="TreeGrafter"/>
</dbReference>
<dbReference type="KEGG" id="tsin:OXH18_12515"/>
<organism evidence="1 2">
    <name type="scientific">Thermocoleostomius sinensis A174</name>
    <dbReference type="NCBI Taxonomy" id="2016057"/>
    <lineage>
        <taxon>Bacteria</taxon>
        <taxon>Bacillati</taxon>
        <taxon>Cyanobacteriota</taxon>
        <taxon>Cyanophyceae</taxon>
        <taxon>Oculatellales</taxon>
        <taxon>Oculatellaceae</taxon>
        <taxon>Thermocoleostomius</taxon>
    </lineage>
</organism>
<dbReference type="AlphaFoldDB" id="A0A9E9C6Y9"/>
<dbReference type="Pfam" id="PF13419">
    <property type="entry name" value="HAD_2"/>
    <property type="match status" value="1"/>
</dbReference>
<protein>
    <submittedName>
        <fullName evidence="1">HAD hydrolase-like protein</fullName>
    </submittedName>
</protein>
<proteinExistence type="predicted"/>
<dbReference type="SFLD" id="SFLDS00003">
    <property type="entry name" value="Haloacid_Dehalogenase"/>
    <property type="match status" value="1"/>
</dbReference>
<dbReference type="RefSeq" id="WP_268613113.1">
    <property type="nucleotide sequence ID" value="NZ_CP113797.1"/>
</dbReference>
<dbReference type="SUPFAM" id="SSF56784">
    <property type="entry name" value="HAD-like"/>
    <property type="match status" value="1"/>
</dbReference>
<dbReference type="InterPro" id="IPR050155">
    <property type="entry name" value="HAD-like_hydrolase_sf"/>
</dbReference>
<dbReference type="GO" id="GO:0006281">
    <property type="term" value="P:DNA repair"/>
    <property type="evidence" value="ECO:0007669"/>
    <property type="project" value="TreeGrafter"/>
</dbReference>
<dbReference type="PANTHER" id="PTHR43434:SF1">
    <property type="entry name" value="PHOSPHOGLYCOLATE PHOSPHATASE"/>
    <property type="match status" value="1"/>
</dbReference>
<keyword evidence="1" id="KW-0378">Hydrolase</keyword>
<name>A0A9E9C6Y9_9CYAN</name>